<protein>
    <submittedName>
        <fullName evidence="1">Uncharacterized protein</fullName>
    </submittedName>
</protein>
<accession>A0AAU9VRY9</accession>
<evidence type="ECO:0000313" key="2">
    <source>
        <dbReference type="Proteomes" id="UP001159428"/>
    </source>
</evidence>
<dbReference type="EMBL" id="CALNXJ010000004">
    <property type="protein sequence ID" value="CAH3037694.1"/>
    <property type="molecule type" value="Genomic_DNA"/>
</dbReference>
<reference evidence="1 2" key="1">
    <citation type="submission" date="2022-05" db="EMBL/GenBank/DDBJ databases">
        <authorList>
            <consortium name="Genoscope - CEA"/>
            <person name="William W."/>
        </authorList>
    </citation>
    <scope>NUCLEOTIDE SEQUENCE [LARGE SCALE GENOMIC DNA]</scope>
</reference>
<proteinExistence type="predicted"/>
<dbReference type="Proteomes" id="UP001159428">
    <property type="component" value="Unassembled WGS sequence"/>
</dbReference>
<evidence type="ECO:0000313" key="1">
    <source>
        <dbReference type="EMBL" id="CAH3037694.1"/>
    </source>
</evidence>
<dbReference type="AlphaFoldDB" id="A0AAU9VRY9"/>
<name>A0AAU9VRY9_9CNID</name>
<organism evidence="1 2">
    <name type="scientific">Pocillopora meandrina</name>
    <dbReference type="NCBI Taxonomy" id="46732"/>
    <lineage>
        <taxon>Eukaryota</taxon>
        <taxon>Metazoa</taxon>
        <taxon>Cnidaria</taxon>
        <taxon>Anthozoa</taxon>
        <taxon>Hexacorallia</taxon>
        <taxon>Scleractinia</taxon>
        <taxon>Astrocoeniina</taxon>
        <taxon>Pocilloporidae</taxon>
        <taxon>Pocillopora</taxon>
    </lineage>
</organism>
<gene>
    <name evidence="1" type="ORF">PMEA_00021303</name>
</gene>
<sequence>MWEYFFIRVFFGLIWSNFALVPVLCRSSSSISNASKLTGPMELCLRRCSIIFQANDAELSGEKNPRLYKVPVDHFCYVKCIEKEGKQHSPMNERRRLVTVQNTSSIMRIKRDVPNSQRNQTSLNTSGILSANELSRRIPAEKNIPLNNEFLVG</sequence>
<keyword evidence="2" id="KW-1185">Reference proteome</keyword>
<comment type="caution">
    <text evidence="1">The sequence shown here is derived from an EMBL/GenBank/DDBJ whole genome shotgun (WGS) entry which is preliminary data.</text>
</comment>